<dbReference type="SUPFAM" id="SSF49764">
    <property type="entry name" value="HSP20-like chaperones"/>
    <property type="match status" value="1"/>
</dbReference>
<feature type="domain" description="SHSP" evidence="5">
    <location>
        <begin position="94"/>
        <end position="254"/>
    </location>
</feature>
<dbReference type="CDD" id="cd06464">
    <property type="entry name" value="ACD_sHsps-like"/>
    <property type="match status" value="1"/>
</dbReference>
<evidence type="ECO:0000313" key="6">
    <source>
        <dbReference type="EMBL" id="KAH0598405.1"/>
    </source>
</evidence>
<gene>
    <name evidence="6" type="ORF">MHUMG1_03703</name>
</gene>
<evidence type="ECO:0000259" key="5">
    <source>
        <dbReference type="PROSITE" id="PS01031"/>
    </source>
</evidence>
<evidence type="ECO:0000313" key="7">
    <source>
        <dbReference type="Proteomes" id="UP000764110"/>
    </source>
</evidence>
<name>A0A9P8MH33_9HYPO</name>
<dbReference type="PANTHER" id="PTHR11527">
    <property type="entry name" value="HEAT-SHOCK PROTEIN 20 FAMILY MEMBER"/>
    <property type="match status" value="1"/>
</dbReference>
<comment type="similarity">
    <text evidence="2 3">Belongs to the small heat shock protein (HSP20) family.</text>
</comment>
<accession>A0A9P8MH33</accession>
<sequence length="254" mass="28087">MSPQHEQLQLASGAFQLPQLTRIRCFRASRPTGILRTLQRNIVPAITTPPRTMSFFPRGFYEADASSFTPLFRLLDDFDSYTRQAGGQPNGRRAGASIWQPKFDVRETDDAYELHGELPGMNKDTVHIEFTEPQTMSVRGRAERSYSEGTPSAGQIEDVTEKPAITQGGEPSHKATVEDEGAAAAAAVEQAQAEPQAPKYKYWLTERSVGEFSRTFNFPTPVQHDAVSASFKDGILSVSVPKAKKPEARRITIS</sequence>
<dbReference type="Proteomes" id="UP000764110">
    <property type="component" value="Unassembled WGS sequence"/>
</dbReference>
<dbReference type="AlphaFoldDB" id="A0A9P8MH33"/>
<dbReference type="InterPro" id="IPR008978">
    <property type="entry name" value="HSP20-like_chaperone"/>
</dbReference>
<dbReference type="PROSITE" id="PS01031">
    <property type="entry name" value="SHSP"/>
    <property type="match status" value="1"/>
</dbReference>
<dbReference type="InterPro" id="IPR031107">
    <property type="entry name" value="Small_HSP"/>
</dbReference>
<evidence type="ECO:0000256" key="2">
    <source>
        <dbReference type="PROSITE-ProRule" id="PRU00285"/>
    </source>
</evidence>
<dbReference type="Pfam" id="PF00011">
    <property type="entry name" value="HSP20"/>
    <property type="match status" value="1"/>
</dbReference>
<dbReference type="Gene3D" id="2.60.40.790">
    <property type="match status" value="1"/>
</dbReference>
<dbReference type="EMBL" id="JACEFI010000005">
    <property type="protein sequence ID" value="KAH0598405.1"/>
    <property type="molecule type" value="Genomic_DNA"/>
</dbReference>
<evidence type="ECO:0000256" key="3">
    <source>
        <dbReference type="RuleBase" id="RU003616"/>
    </source>
</evidence>
<dbReference type="InterPro" id="IPR002068">
    <property type="entry name" value="A-crystallin/Hsp20_dom"/>
</dbReference>
<comment type="caution">
    <text evidence="6">The sequence shown here is derived from an EMBL/GenBank/DDBJ whole genome shotgun (WGS) entry which is preliminary data.</text>
</comment>
<keyword evidence="1" id="KW-0346">Stress response</keyword>
<evidence type="ECO:0000256" key="4">
    <source>
        <dbReference type="SAM" id="MobiDB-lite"/>
    </source>
</evidence>
<feature type="region of interest" description="Disordered" evidence="4">
    <location>
        <begin position="136"/>
        <end position="183"/>
    </location>
</feature>
<keyword evidence="7" id="KW-1185">Reference proteome</keyword>
<organism evidence="6 7">
    <name type="scientific">Metarhizium humberi</name>
    <dbReference type="NCBI Taxonomy" id="2596975"/>
    <lineage>
        <taxon>Eukaryota</taxon>
        <taxon>Fungi</taxon>
        <taxon>Dikarya</taxon>
        <taxon>Ascomycota</taxon>
        <taxon>Pezizomycotina</taxon>
        <taxon>Sordariomycetes</taxon>
        <taxon>Hypocreomycetidae</taxon>
        <taxon>Hypocreales</taxon>
        <taxon>Clavicipitaceae</taxon>
        <taxon>Metarhizium</taxon>
    </lineage>
</organism>
<protein>
    <recommendedName>
        <fullName evidence="5">SHSP domain-containing protein</fullName>
    </recommendedName>
</protein>
<proteinExistence type="inferred from homology"/>
<evidence type="ECO:0000256" key="1">
    <source>
        <dbReference type="ARBA" id="ARBA00023016"/>
    </source>
</evidence>
<reference evidence="6 7" key="1">
    <citation type="submission" date="2020-07" db="EMBL/GenBank/DDBJ databases">
        <title>Metarhizium humberi genome.</title>
        <authorList>
            <person name="Lysoe E."/>
        </authorList>
    </citation>
    <scope>NUCLEOTIDE SEQUENCE [LARGE SCALE GENOMIC DNA]</scope>
    <source>
        <strain evidence="6 7">ESALQ1638</strain>
    </source>
</reference>